<dbReference type="InterPro" id="IPR050266">
    <property type="entry name" value="AB_hydrolase_sf"/>
</dbReference>
<organism evidence="2 3">
    <name type="scientific">OM182 bacterium</name>
    <dbReference type="NCBI Taxonomy" id="2510334"/>
    <lineage>
        <taxon>Bacteria</taxon>
        <taxon>Pseudomonadati</taxon>
        <taxon>Pseudomonadota</taxon>
        <taxon>Gammaproteobacteria</taxon>
        <taxon>OMG group</taxon>
        <taxon>OM182 clade</taxon>
    </lineage>
</organism>
<dbReference type="InterPro" id="IPR000073">
    <property type="entry name" value="AB_hydrolase_1"/>
</dbReference>
<feature type="domain" description="AB hydrolase-1" evidence="1">
    <location>
        <begin position="30"/>
        <end position="121"/>
    </location>
</feature>
<dbReference type="PANTHER" id="PTHR43798">
    <property type="entry name" value="MONOACYLGLYCEROL LIPASE"/>
    <property type="match status" value="1"/>
</dbReference>
<proteinExistence type="predicted"/>
<dbReference type="Gene3D" id="3.40.50.1820">
    <property type="entry name" value="alpha/beta hydrolase"/>
    <property type="match status" value="1"/>
</dbReference>
<dbReference type="InterPro" id="IPR029058">
    <property type="entry name" value="AB_hydrolase_fold"/>
</dbReference>
<dbReference type="PANTHER" id="PTHR43798:SF27">
    <property type="entry name" value="HYDROLASE ALPHA_BETA HYDROLASE FOLD FAMILY"/>
    <property type="match status" value="1"/>
</dbReference>
<dbReference type="GO" id="GO:0016020">
    <property type="term" value="C:membrane"/>
    <property type="evidence" value="ECO:0007669"/>
    <property type="project" value="TreeGrafter"/>
</dbReference>
<dbReference type="EMBL" id="SHAG01000051">
    <property type="protein sequence ID" value="RZO75022.1"/>
    <property type="molecule type" value="Genomic_DNA"/>
</dbReference>
<name>A0A520RXQ0_9GAMM</name>
<accession>A0A520RXQ0</accession>
<gene>
    <name evidence="2" type="ORF">EVA68_07935</name>
</gene>
<dbReference type="SUPFAM" id="SSF53474">
    <property type="entry name" value="alpha/beta-Hydrolases"/>
    <property type="match status" value="1"/>
</dbReference>
<comment type="caution">
    <text evidence="2">The sequence shown here is derived from an EMBL/GenBank/DDBJ whole genome shotgun (WGS) entry which is preliminary data.</text>
</comment>
<evidence type="ECO:0000313" key="2">
    <source>
        <dbReference type="EMBL" id="RZO75022.1"/>
    </source>
</evidence>
<dbReference type="Pfam" id="PF00561">
    <property type="entry name" value="Abhydrolase_1"/>
    <property type="match status" value="1"/>
</dbReference>
<dbReference type="GO" id="GO:0016787">
    <property type="term" value="F:hydrolase activity"/>
    <property type="evidence" value="ECO:0007669"/>
    <property type="project" value="UniProtKB-KW"/>
</dbReference>
<sequence>MRIDVGGSVLDIEVSGPKNAPAILQYSSGGTNLRIWDLVVPMLIKKYRSIRLDMRGAGKSTPASDPSQYSFHQFAEDTNIVLDALSVEKCHLWNMAFGSRIGLAFCAAYPERVYSACLNDLSIEKPDPELQRIGHKKAMELQKAAGIGRFPKPSGINEHANPDQVSLVSGANSSGAFDLKAAIPKLTMPLLLVTGDCDPNLVSTRAIAAAAPNAKIIELENVGHGSVLQRPDLTSDIFLKFLANQTTN</sequence>
<reference evidence="2 3" key="1">
    <citation type="submission" date="2019-02" db="EMBL/GenBank/DDBJ databases">
        <title>Prokaryotic population dynamics and viral predation in marine succession experiment using metagenomics: the confinement effect.</title>
        <authorList>
            <person name="Haro-Moreno J.M."/>
            <person name="Rodriguez-Valera F."/>
            <person name="Lopez-Perez M."/>
        </authorList>
    </citation>
    <scope>NUCLEOTIDE SEQUENCE [LARGE SCALE GENOMIC DNA]</scope>
    <source>
        <strain evidence="2">MED-G157</strain>
    </source>
</reference>
<keyword evidence="2" id="KW-0378">Hydrolase</keyword>
<dbReference type="Proteomes" id="UP000316199">
    <property type="component" value="Unassembled WGS sequence"/>
</dbReference>
<evidence type="ECO:0000259" key="1">
    <source>
        <dbReference type="Pfam" id="PF00561"/>
    </source>
</evidence>
<evidence type="ECO:0000313" key="3">
    <source>
        <dbReference type="Proteomes" id="UP000316199"/>
    </source>
</evidence>
<dbReference type="AlphaFoldDB" id="A0A520RXQ0"/>
<protein>
    <submittedName>
        <fullName evidence="2">Alpha/beta fold hydrolase</fullName>
    </submittedName>
</protein>